<protein>
    <submittedName>
        <fullName evidence="2">Uncharacterized protein</fullName>
    </submittedName>
</protein>
<name>A0A9K3DEV3_9EUKA</name>
<reference evidence="2 3" key="1">
    <citation type="journal article" date="2018" name="PLoS ONE">
        <title>The draft genome of Kipferlia bialata reveals reductive genome evolution in fornicate parasites.</title>
        <authorList>
            <person name="Tanifuji G."/>
            <person name="Takabayashi S."/>
            <person name="Kume K."/>
            <person name="Takagi M."/>
            <person name="Nakayama T."/>
            <person name="Kamikawa R."/>
            <person name="Inagaki Y."/>
            <person name="Hashimoto T."/>
        </authorList>
    </citation>
    <scope>NUCLEOTIDE SEQUENCE [LARGE SCALE GENOMIC DNA]</scope>
    <source>
        <strain evidence="2">NY0173</strain>
    </source>
</reference>
<feature type="non-terminal residue" evidence="2">
    <location>
        <position position="1"/>
    </location>
</feature>
<keyword evidence="1" id="KW-0472">Membrane</keyword>
<comment type="caution">
    <text evidence="2">The sequence shown here is derived from an EMBL/GenBank/DDBJ whole genome shotgun (WGS) entry which is preliminary data.</text>
</comment>
<keyword evidence="1" id="KW-0812">Transmembrane</keyword>
<evidence type="ECO:0000313" key="3">
    <source>
        <dbReference type="Proteomes" id="UP000265618"/>
    </source>
</evidence>
<sequence>DVMYDMLNCDRKRGSDEKALSHLSAIVSALVNVGILVHWSTLAF</sequence>
<dbReference type="EMBL" id="BDIP01010370">
    <property type="protein sequence ID" value="GIQ92719.1"/>
    <property type="molecule type" value="Genomic_DNA"/>
</dbReference>
<organism evidence="2 3">
    <name type="scientific">Kipferlia bialata</name>
    <dbReference type="NCBI Taxonomy" id="797122"/>
    <lineage>
        <taxon>Eukaryota</taxon>
        <taxon>Metamonada</taxon>
        <taxon>Carpediemonas-like organisms</taxon>
        <taxon>Kipferlia</taxon>
    </lineage>
</organism>
<keyword evidence="3" id="KW-1185">Reference proteome</keyword>
<dbReference type="Proteomes" id="UP000265618">
    <property type="component" value="Unassembled WGS sequence"/>
</dbReference>
<feature type="transmembrane region" description="Helical" evidence="1">
    <location>
        <begin position="20"/>
        <end position="39"/>
    </location>
</feature>
<evidence type="ECO:0000313" key="2">
    <source>
        <dbReference type="EMBL" id="GIQ92719.1"/>
    </source>
</evidence>
<gene>
    <name evidence="2" type="ORF">KIPB_016654</name>
</gene>
<keyword evidence="1" id="KW-1133">Transmembrane helix</keyword>
<proteinExistence type="predicted"/>
<dbReference type="AlphaFoldDB" id="A0A9K3DEV3"/>
<accession>A0A9K3DEV3</accession>
<evidence type="ECO:0000256" key="1">
    <source>
        <dbReference type="SAM" id="Phobius"/>
    </source>
</evidence>